<dbReference type="InterPro" id="IPR007110">
    <property type="entry name" value="Ig-like_dom"/>
</dbReference>
<reference evidence="8" key="1">
    <citation type="submission" date="2021-11" db="EMBL/GenBank/DDBJ databases">
        <authorList>
            <person name="Schell T."/>
        </authorList>
    </citation>
    <scope>NUCLEOTIDE SEQUENCE</scope>
    <source>
        <strain evidence="8">M5</strain>
    </source>
</reference>
<dbReference type="Pfam" id="PF13927">
    <property type="entry name" value="Ig_3"/>
    <property type="match status" value="2"/>
</dbReference>
<dbReference type="InterPro" id="IPR036179">
    <property type="entry name" value="Ig-like_dom_sf"/>
</dbReference>
<evidence type="ECO:0000256" key="4">
    <source>
        <dbReference type="ARBA" id="ARBA00023319"/>
    </source>
</evidence>
<dbReference type="InterPro" id="IPR013783">
    <property type="entry name" value="Ig-like_fold"/>
</dbReference>
<proteinExistence type="predicted"/>
<feature type="compositionally biased region" description="Acidic residues" evidence="5">
    <location>
        <begin position="402"/>
        <end position="411"/>
    </location>
</feature>
<dbReference type="SMART" id="SM00406">
    <property type="entry name" value="IGv"/>
    <property type="match status" value="2"/>
</dbReference>
<dbReference type="InterPro" id="IPR003599">
    <property type="entry name" value="Ig_sub"/>
</dbReference>
<dbReference type="EMBL" id="CAKKLH010000281">
    <property type="protein sequence ID" value="CAH0108065.1"/>
    <property type="molecule type" value="Genomic_DNA"/>
</dbReference>
<evidence type="ECO:0000259" key="7">
    <source>
        <dbReference type="PROSITE" id="PS50835"/>
    </source>
</evidence>
<dbReference type="AlphaFoldDB" id="A0A8J2RZ00"/>
<feature type="region of interest" description="Disordered" evidence="5">
    <location>
        <begin position="392"/>
        <end position="424"/>
    </location>
</feature>
<dbReference type="Proteomes" id="UP000789390">
    <property type="component" value="Unassembled WGS sequence"/>
</dbReference>
<dbReference type="PANTHER" id="PTHR12231:SF247">
    <property type="entry name" value="DPR-INTERACTING PROTEIN DELTA, ISOFORM D"/>
    <property type="match status" value="1"/>
</dbReference>
<keyword evidence="3" id="KW-1015">Disulfide bond</keyword>
<dbReference type="SMART" id="SM00408">
    <property type="entry name" value="IGc2"/>
    <property type="match status" value="3"/>
</dbReference>
<dbReference type="Gene3D" id="2.60.40.10">
    <property type="entry name" value="Immunoglobulins"/>
    <property type="match status" value="3"/>
</dbReference>
<feature type="domain" description="Ig-like" evidence="7">
    <location>
        <begin position="37"/>
        <end position="125"/>
    </location>
</feature>
<feature type="chain" id="PRO_5035211488" description="Ig-like domain-containing protein" evidence="6">
    <location>
        <begin position="25"/>
        <end position="478"/>
    </location>
</feature>
<evidence type="ECO:0000313" key="8">
    <source>
        <dbReference type="EMBL" id="CAH0108065.1"/>
    </source>
</evidence>
<dbReference type="PANTHER" id="PTHR12231">
    <property type="entry name" value="CTX-RELATED TYPE I TRANSMEMBRANE PROTEIN"/>
    <property type="match status" value="1"/>
</dbReference>
<evidence type="ECO:0000313" key="9">
    <source>
        <dbReference type="Proteomes" id="UP000789390"/>
    </source>
</evidence>
<sequence length="478" mass="52427">MLLLRSVSQLILFITANFVVVLDASTALSAAQQTGLPRVSFAEPVPNVTVAVGRDAALSCVVDNLGSHRVAWVHLDRQMILTIHRQVVARIGRFSVSYDHQRTWHLHIRGVQQEDAGRYMCQVNSEPMISQVGHVHVVVPPSVIDEDSSPSQLSVRENVKVSLICRGRGVPVPRVNWKREDGRPLIDTKTGNHQTESNTSSALAKRGDLPGRMTIAQDGEELIFSKISRTDSGAYLCIASNGVPPSVSKRITLDVEFEPIMFVPHQLLGSPLGGTLILECLTEAHPRPITFWTRTDANNVNGIMLLPSKRLRLDTLLVGYQTQMKLHIHQVEAQDIGHYKCVSKNSLGEAEGSIRVYEMLSTPPPPKQVDARQTSVVTSSTYSPAAAAIPSAVNDADRGPGENDDNSDEFISETGINRKGKATHESVLGDQTIPYKNTANKFNSVANSRSRGSPNTSSQWSMLVIICITWSIHSILFR</sequence>
<dbReference type="SUPFAM" id="SSF48726">
    <property type="entry name" value="Immunoglobulin"/>
    <property type="match status" value="3"/>
</dbReference>
<keyword evidence="9" id="KW-1185">Reference proteome</keyword>
<comment type="caution">
    <text evidence="8">The sequence shown here is derived from an EMBL/GenBank/DDBJ whole genome shotgun (WGS) entry which is preliminary data.</text>
</comment>
<dbReference type="Pfam" id="PF07679">
    <property type="entry name" value="I-set"/>
    <property type="match status" value="1"/>
</dbReference>
<dbReference type="InterPro" id="IPR013106">
    <property type="entry name" value="Ig_V-set"/>
</dbReference>
<dbReference type="SMART" id="SM00409">
    <property type="entry name" value="IG"/>
    <property type="match status" value="3"/>
</dbReference>
<dbReference type="PROSITE" id="PS50835">
    <property type="entry name" value="IG_LIKE"/>
    <property type="match status" value="3"/>
</dbReference>
<dbReference type="OrthoDB" id="10012075at2759"/>
<dbReference type="InterPro" id="IPR051170">
    <property type="entry name" value="Neural/epithelial_adhesion"/>
</dbReference>
<feature type="signal peptide" evidence="6">
    <location>
        <begin position="1"/>
        <end position="24"/>
    </location>
</feature>
<accession>A0A8J2RZ00</accession>
<evidence type="ECO:0000256" key="5">
    <source>
        <dbReference type="SAM" id="MobiDB-lite"/>
    </source>
</evidence>
<keyword evidence="4" id="KW-0393">Immunoglobulin domain</keyword>
<evidence type="ECO:0000256" key="1">
    <source>
        <dbReference type="ARBA" id="ARBA00022729"/>
    </source>
</evidence>
<name>A0A8J2RZ00_9CRUS</name>
<evidence type="ECO:0000256" key="2">
    <source>
        <dbReference type="ARBA" id="ARBA00022737"/>
    </source>
</evidence>
<dbReference type="InterPro" id="IPR013098">
    <property type="entry name" value="Ig_I-set"/>
</dbReference>
<gene>
    <name evidence="8" type="ORF">DGAL_LOCUS11431</name>
</gene>
<feature type="domain" description="Ig-like" evidence="7">
    <location>
        <begin position="141"/>
        <end position="252"/>
    </location>
</feature>
<feature type="domain" description="Ig-like" evidence="7">
    <location>
        <begin position="259"/>
        <end position="361"/>
    </location>
</feature>
<keyword evidence="1 6" id="KW-0732">Signal</keyword>
<dbReference type="InterPro" id="IPR003598">
    <property type="entry name" value="Ig_sub2"/>
</dbReference>
<protein>
    <recommendedName>
        <fullName evidence="7">Ig-like domain-containing protein</fullName>
    </recommendedName>
</protein>
<organism evidence="8 9">
    <name type="scientific">Daphnia galeata</name>
    <dbReference type="NCBI Taxonomy" id="27404"/>
    <lineage>
        <taxon>Eukaryota</taxon>
        <taxon>Metazoa</taxon>
        <taxon>Ecdysozoa</taxon>
        <taxon>Arthropoda</taxon>
        <taxon>Crustacea</taxon>
        <taxon>Branchiopoda</taxon>
        <taxon>Diplostraca</taxon>
        <taxon>Cladocera</taxon>
        <taxon>Anomopoda</taxon>
        <taxon>Daphniidae</taxon>
        <taxon>Daphnia</taxon>
    </lineage>
</organism>
<evidence type="ECO:0000256" key="6">
    <source>
        <dbReference type="SAM" id="SignalP"/>
    </source>
</evidence>
<dbReference type="GO" id="GO:0043005">
    <property type="term" value="C:neuron projection"/>
    <property type="evidence" value="ECO:0007669"/>
    <property type="project" value="TreeGrafter"/>
</dbReference>
<evidence type="ECO:0000256" key="3">
    <source>
        <dbReference type="ARBA" id="ARBA00023157"/>
    </source>
</evidence>
<keyword evidence="2" id="KW-0677">Repeat</keyword>